<dbReference type="InterPro" id="IPR011989">
    <property type="entry name" value="ARM-like"/>
</dbReference>
<feature type="non-terminal residue" evidence="6">
    <location>
        <position position="81"/>
    </location>
</feature>
<evidence type="ECO:0000256" key="4">
    <source>
        <dbReference type="PROSITE-ProRule" id="PRU00317"/>
    </source>
</evidence>
<dbReference type="SMART" id="SM00025">
    <property type="entry name" value="Pumilio"/>
    <property type="match status" value="1"/>
</dbReference>
<dbReference type="EMBL" id="AUSU01008280">
    <property type="protein sequence ID" value="EPS59544.1"/>
    <property type="molecule type" value="Genomic_DNA"/>
</dbReference>
<dbReference type="PROSITE" id="PS50302">
    <property type="entry name" value="PUM"/>
    <property type="match status" value="2"/>
</dbReference>
<dbReference type="GO" id="GO:0003729">
    <property type="term" value="F:mRNA binding"/>
    <property type="evidence" value="ECO:0007669"/>
    <property type="project" value="TreeGrafter"/>
</dbReference>
<evidence type="ECO:0000256" key="1">
    <source>
        <dbReference type="ARBA" id="ARBA00022737"/>
    </source>
</evidence>
<protein>
    <recommendedName>
        <fullName evidence="5">PUM-HD domain-containing protein</fullName>
    </recommendedName>
</protein>
<keyword evidence="2" id="KW-0810">Translation regulation</keyword>
<gene>
    <name evidence="6" type="ORF">M569_15260</name>
</gene>
<feature type="repeat" description="Pumilio" evidence="4">
    <location>
        <begin position="25"/>
        <end position="60"/>
    </location>
</feature>
<feature type="repeat" description="Pumilio" evidence="4">
    <location>
        <begin position="61"/>
        <end position="81"/>
    </location>
</feature>
<keyword evidence="7" id="KW-1185">Reference proteome</keyword>
<keyword evidence="3" id="KW-0694">RNA-binding</keyword>
<dbReference type="AlphaFoldDB" id="S8BYR8"/>
<dbReference type="PANTHER" id="PTHR12537">
    <property type="entry name" value="RNA BINDING PROTEIN PUMILIO-RELATED"/>
    <property type="match status" value="1"/>
</dbReference>
<dbReference type="SUPFAM" id="SSF48371">
    <property type="entry name" value="ARM repeat"/>
    <property type="match status" value="1"/>
</dbReference>
<reference evidence="6 7" key="1">
    <citation type="journal article" date="2013" name="BMC Genomics">
        <title>The miniature genome of a carnivorous plant Genlisea aurea contains a low number of genes and short non-coding sequences.</title>
        <authorList>
            <person name="Leushkin E.V."/>
            <person name="Sutormin R.A."/>
            <person name="Nabieva E.R."/>
            <person name="Penin A.A."/>
            <person name="Kondrashov A.S."/>
            <person name="Logacheva M.D."/>
        </authorList>
    </citation>
    <scope>NUCLEOTIDE SEQUENCE [LARGE SCALE GENOMIC DNA]</scope>
</reference>
<feature type="domain" description="PUM-HD" evidence="5">
    <location>
        <begin position="5"/>
        <end position="81"/>
    </location>
</feature>
<dbReference type="PANTHER" id="PTHR12537:SF119">
    <property type="entry name" value="PUMILIO HOMOLOG 6, CHLOROPLASTIC"/>
    <property type="match status" value="1"/>
</dbReference>
<dbReference type="Pfam" id="PF00806">
    <property type="entry name" value="PUF"/>
    <property type="match status" value="2"/>
</dbReference>
<dbReference type="OrthoDB" id="668540at2759"/>
<proteinExistence type="predicted"/>
<dbReference type="InterPro" id="IPR033133">
    <property type="entry name" value="PUM-HD"/>
</dbReference>
<sequence length="81" mass="9342">WDGPNSYSYLEELKSGKGQRLELSDIMGHIIEFSVDQHGSRFIQQKLEICSVEEKESVLSQVIPHAWKLMTDVFGNYVIQK</sequence>
<dbReference type="InterPro" id="IPR016024">
    <property type="entry name" value="ARM-type_fold"/>
</dbReference>
<evidence type="ECO:0000256" key="3">
    <source>
        <dbReference type="ARBA" id="ARBA00022884"/>
    </source>
</evidence>
<dbReference type="InterPro" id="IPR001313">
    <property type="entry name" value="Pumilio_RNA-bd_rpt"/>
</dbReference>
<comment type="caution">
    <text evidence="6">The sequence shown here is derived from an EMBL/GenBank/DDBJ whole genome shotgun (WGS) entry which is preliminary data.</text>
</comment>
<keyword evidence="1" id="KW-0677">Repeat</keyword>
<evidence type="ECO:0000313" key="7">
    <source>
        <dbReference type="Proteomes" id="UP000015453"/>
    </source>
</evidence>
<dbReference type="Gene3D" id="1.25.10.10">
    <property type="entry name" value="Leucine-rich Repeat Variant"/>
    <property type="match status" value="1"/>
</dbReference>
<dbReference type="GO" id="GO:0005737">
    <property type="term" value="C:cytoplasm"/>
    <property type="evidence" value="ECO:0007669"/>
    <property type="project" value="TreeGrafter"/>
</dbReference>
<dbReference type="GO" id="GO:0006417">
    <property type="term" value="P:regulation of translation"/>
    <property type="evidence" value="ECO:0007669"/>
    <property type="project" value="UniProtKB-KW"/>
</dbReference>
<dbReference type="Proteomes" id="UP000015453">
    <property type="component" value="Unassembled WGS sequence"/>
</dbReference>
<evidence type="ECO:0000256" key="2">
    <source>
        <dbReference type="ARBA" id="ARBA00022845"/>
    </source>
</evidence>
<organism evidence="6 7">
    <name type="scientific">Genlisea aurea</name>
    <dbReference type="NCBI Taxonomy" id="192259"/>
    <lineage>
        <taxon>Eukaryota</taxon>
        <taxon>Viridiplantae</taxon>
        <taxon>Streptophyta</taxon>
        <taxon>Embryophyta</taxon>
        <taxon>Tracheophyta</taxon>
        <taxon>Spermatophyta</taxon>
        <taxon>Magnoliopsida</taxon>
        <taxon>eudicotyledons</taxon>
        <taxon>Gunneridae</taxon>
        <taxon>Pentapetalae</taxon>
        <taxon>asterids</taxon>
        <taxon>lamiids</taxon>
        <taxon>Lamiales</taxon>
        <taxon>Lentibulariaceae</taxon>
        <taxon>Genlisea</taxon>
    </lineage>
</organism>
<feature type="non-terminal residue" evidence="6">
    <location>
        <position position="1"/>
    </location>
</feature>
<evidence type="ECO:0000313" key="6">
    <source>
        <dbReference type="EMBL" id="EPS59544.1"/>
    </source>
</evidence>
<name>S8BYR8_9LAMI</name>
<evidence type="ECO:0000259" key="5">
    <source>
        <dbReference type="PROSITE" id="PS50303"/>
    </source>
</evidence>
<accession>S8BYR8</accession>
<dbReference type="PROSITE" id="PS50303">
    <property type="entry name" value="PUM_HD"/>
    <property type="match status" value="1"/>
</dbReference>